<dbReference type="SUPFAM" id="SSF81321">
    <property type="entry name" value="Family A G protein-coupled receptor-like"/>
    <property type="match status" value="1"/>
</dbReference>
<evidence type="ECO:0000313" key="12">
    <source>
        <dbReference type="WBParaSite" id="nRc.2.0.1.t08112-RA"/>
    </source>
</evidence>
<evidence type="ECO:0000256" key="4">
    <source>
        <dbReference type="ARBA" id="ARBA00023040"/>
    </source>
</evidence>
<evidence type="ECO:0000313" key="11">
    <source>
        <dbReference type="Proteomes" id="UP000887565"/>
    </source>
</evidence>
<dbReference type="Pfam" id="PF00001">
    <property type="entry name" value="7tm_1"/>
    <property type="match status" value="1"/>
</dbReference>
<dbReference type="AlphaFoldDB" id="A0A915I1U7"/>
<evidence type="ECO:0000256" key="6">
    <source>
        <dbReference type="ARBA" id="ARBA00023170"/>
    </source>
</evidence>
<dbReference type="GO" id="GO:0016020">
    <property type="term" value="C:membrane"/>
    <property type="evidence" value="ECO:0007669"/>
    <property type="project" value="UniProtKB-SubCell"/>
</dbReference>
<keyword evidence="4" id="KW-0297">G-protein coupled receptor</keyword>
<feature type="domain" description="G-protein coupled receptors family 1 profile" evidence="10">
    <location>
        <begin position="1"/>
        <end position="240"/>
    </location>
</feature>
<keyword evidence="6" id="KW-0675">Receptor</keyword>
<dbReference type="PANTHER" id="PTHR24240">
    <property type="entry name" value="OPSIN"/>
    <property type="match status" value="1"/>
</dbReference>
<feature type="transmembrane region" description="Helical" evidence="9">
    <location>
        <begin position="38"/>
        <end position="55"/>
    </location>
</feature>
<dbReference type="GO" id="GO:0004930">
    <property type="term" value="F:G protein-coupled receptor activity"/>
    <property type="evidence" value="ECO:0007669"/>
    <property type="project" value="UniProtKB-KW"/>
</dbReference>
<dbReference type="InterPro" id="IPR050125">
    <property type="entry name" value="GPCR_opsins"/>
</dbReference>
<keyword evidence="5 9" id="KW-0472">Membrane</keyword>
<keyword evidence="11" id="KW-1185">Reference proteome</keyword>
<dbReference type="WBParaSite" id="nRc.2.0.1.t08112-RA">
    <property type="protein sequence ID" value="nRc.2.0.1.t08112-RA"/>
    <property type="gene ID" value="nRc.2.0.1.g08112"/>
</dbReference>
<keyword evidence="2 9" id="KW-0812">Transmembrane</keyword>
<proteinExistence type="predicted"/>
<sequence length="273" mass="32015">MDSFSMDRITGTARYCVVKYYYICQYRQYLKYFTSTRISIYSLLIWLVSFSIHIPNHVGWGSVRFSAHFQFCTFDSHHHTYPFLYASTIAAAIVLTAIFYTKLYCRIRKTNLPRQLILGLKRKKSVDDCSSFQPIRRNVQSTTVLVAGEYPRYPKSMLVFNCERNSLTINPLAQRKKVADELRLIKASFKIFLLFLIMWFPVVVVILFFRDQSRWNVPESVYLFTALIAHSNSTCNVFIYYYDNCSFRKFHSKVILRENALPLPTSMCLSAAF</sequence>
<evidence type="ECO:0000256" key="9">
    <source>
        <dbReference type="SAM" id="Phobius"/>
    </source>
</evidence>
<dbReference type="InterPro" id="IPR000276">
    <property type="entry name" value="GPCR_Rhodpsn"/>
</dbReference>
<dbReference type="Proteomes" id="UP000887565">
    <property type="component" value="Unplaced"/>
</dbReference>
<reference evidence="12" key="1">
    <citation type="submission" date="2022-11" db="UniProtKB">
        <authorList>
            <consortium name="WormBaseParasite"/>
        </authorList>
    </citation>
    <scope>IDENTIFICATION</scope>
</reference>
<evidence type="ECO:0000256" key="3">
    <source>
        <dbReference type="ARBA" id="ARBA00022989"/>
    </source>
</evidence>
<dbReference type="PROSITE" id="PS50262">
    <property type="entry name" value="G_PROTEIN_RECEP_F1_2"/>
    <property type="match status" value="1"/>
</dbReference>
<feature type="transmembrane region" description="Helical" evidence="9">
    <location>
        <begin position="191"/>
        <end position="209"/>
    </location>
</feature>
<keyword evidence="7" id="KW-0807">Transducer</keyword>
<organism evidence="11 12">
    <name type="scientific">Romanomermis culicivorax</name>
    <name type="common">Nematode worm</name>
    <dbReference type="NCBI Taxonomy" id="13658"/>
    <lineage>
        <taxon>Eukaryota</taxon>
        <taxon>Metazoa</taxon>
        <taxon>Ecdysozoa</taxon>
        <taxon>Nematoda</taxon>
        <taxon>Enoplea</taxon>
        <taxon>Dorylaimia</taxon>
        <taxon>Mermithida</taxon>
        <taxon>Mermithoidea</taxon>
        <taxon>Mermithidae</taxon>
        <taxon>Romanomermis</taxon>
    </lineage>
</organism>
<name>A0A915I1U7_ROMCU</name>
<keyword evidence="8" id="KW-0844">Vision</keyword>
<dbReference type="GO" id="GO:0007601">
    <property type="term" value="P:visual perception"/>
    <property type="evidence" value="ECO:0007669"/>
    <property type="project" value="UniProtKB-KW"/>
</dbReference>
<keyword evidence="8" id="KW-0716">Sensory transduction</keyword>
<dbReference type="Gene3D" id="1.20.1070.10">
    <property type="entry name" value="Rhodopsin 7-helix transmembrane proteins"/>
    <property type="match status" value="1"/>
</dbReference>
<dbReference type="InterPro" id="IPR017452">
    <property type="entry name" value="GPCR_Rhodpsn_7TM"/>
</dbReference>
<accession>A0A915I1U7</accession>
<evidence type="ECO:0000256" key="7">
    <source>
        <dbReference type="ARBA" id="ARBA00023224"/>
    </source>
</evidence>
<evidence type="ECO:0000256" key="1">
    <source>
        <dbReference type="ARBA" id="ARBA00004141"/>
    </source>
</evidence>
<comment type="subcellular location">
    <subcellularLocation>
        <location evidence="1">Membrane</location>
        <topology evidence="1">Multi-pass membrane protein</topology>
    </subcellularLocation>
</comment>
<evidence type="ECO:0000256" key="2">
    <source>
        <dbReference type="ARBA" id="ARBA00022692"/>
    </source>
</evidence>
<evidence type="ECO:0000256" key="8">
    <source>
        <dbReference type="ARBA" id="ARBA00023305"/>
    </source>
</evidence>
<dbReference type="CDD" id="cd00637">
    <property type="entry name" value="7tm_classA_rhodopsin-like"/>
    <property type="match status" value="1"/>
</dbReference>
<evidence type="ECO:0000256" key="5">
    <source>
        <dbReference type="ARBA" id="ARBA00023136"/>
    </source>
</evidence>
<feature type="transmembrane region" description="Helical" evidence="9">
    <location>
        <begin position="83"/>
        <end position="105"/>
    </location>
</feature>
<protein>
    <submittedName>
        <fullName evidence="12">G-protein coupled receptors family 1 profile domain-containing protein</fullName>
    </submittedName>
</protein>
<feature type="transmembrane region" description="Helical" evidence="9">
    <location>
        <begin position="221"/>
        <end position="242"/>
    </location>
</feature>
<evidence type="ECO:0000259" key="10">
    <source>
        <dbReference type="PROSITE" id="PS50262"/>
    </source>
</evidence>
<dbReference type="PRINTS" id="PR00237">
    <property type="entry name" value="GPCRRHODOPSN"/>
</dbReference>
<keyword evidence="3 9" id="KW-1133">Transmembrane helix</keyword>